<feature type="transmembrane region" description="Helical" evidence="6">
    <location>
        <begin position="131"/>
        <end position="155"/>
    </location>
</feature>
<dbReference type="GO" id="GO:0005739">
    <property type="term" value="C:mitochondrion"/>
    <property type="evidence" value="ECO:0007669"/>
    <property type="project" value="TreeGrafter"/>
</dbReference>
<evidence type="ECO:0000256" key="4">
    <source>
        <dbReference type="ARBA" id="ARBA00022989"/>
    </source>
</evidence>
<sequence length="183" mass="21420">MSRLLKAASKLFQKHPFLTNSGIYGCLYVGAEYCQQLLSKKILVHRFEAEKNEIDYPTIGRYAVVGTLAYAPSLYMWYKWLDGRYPGTLHRTIVKKLILDQCILTPYLLCVFYVGLALLESADNKFEELRLKFLPTFKVSCMFWLPAQTFNFLIIPPRFRVIYMGVCGFMWANVLCWFKRQPQ</sequence>
<dbReference type="InterPro" id="IPR007248">
    <property type="entry name" value="Mpv17_PMP22"/>
</dbReference>
<accession>A0A1A9VMK9</accession>
<comment type="similarity">
    <text evidence="2 6">Belongs to the peroxisomal membrane protein PXMP2/4 family.</text>
</comment>
<dbReference type="VEuPathDB" id="VectorBase:GAUT041801"/>
<dbReference type="GO" id="GO:0016020">
    <property type="term" value="C:membrane"/>
    <property type="evidence" value="ECO:0007669"/>
    <property type="project" value="UniProtKB-SubCell"/>
</dbReference>
<keyword evidence="8" id="KW-1185">Reference proteome</keyword>
<evidence type="ECO:0008006" key="9">
    <source>
        <dbReference type="Google" id="ProtNLM"/>
    </source>
</evidence>
<dbReference type="AlphaFoldDB" id="A0A1A9VMK9"/>
<keyword evidence="4 6" id="KW-1133">Transmembrane helix</keyword>
<dbReference type="PROSITE" id="PS51257">
    <property type="entry name" value="PROKAR_LIPOPROTEIN"/>
    <property type="match status" value="1"/>
</dbReference>
<dbReference type="EnsemblMetazoa" id="GAUT041801-RA">
    <property type="protein sequence ID" value="GAUT041801-PA"/>
    <property type="gene ID" value="GAUT041801"/>
</dbReference>
<comment type="subcellular location">
    <subcellularLocation>
        <location evidence="1">Membrane</location>
        <topology evidence="1">Multi-pass membrane protein</topology>
    </subcellularLocation>
</comment>
<dbReference type="Proteomes" id="UP000078200">
    <property type="component" value="Unassembled WGS sequence"/>
</dbReference>
<feature type="transmembrane region" description="Helical" evidence="6">
    <location>
        <begin position="98"/>
        <end position="119"/>
    </location>
</feature>
<dbReference type="PANTHER" id="PTHR11266:SF85">
    <property type="entry name" value="MPV17-LIKE PROTEIN"/>
    <property type="match status" value="1"/>
</dbReference>
<evidence type="ECO:0000256" key="5">
    <source>
        <dbReference type="ARBA" id="ARBA00023136"/>
    </source>
</evidence>
<reference evidence="7" key="1">
    <citation type="submission" date="2020-05" db="UniProtKB">
        <authorList>
            <consortium name="EnsemblMetazoa"/>
        </authorList>
    </citation>
    <scope>IDENTIFICATION</scope>
    <source>
        <strain evidence="7">TTRI</strain>
    </source>
</reference>
<proteinExistence type="inferred from homology"/>
<keyword evidence="3 6" id="KW-0812">Transmembrane</keyword>
<evidence type="ECO:0000313" key="8">
    <source>
        <dbReference type="Proteomes" id="UP000078200"/>
    </source>
</evidence>
<dbReference type="Pfam" id="PF04117">
    <property type="entry name" value="Mpv17_PMP22"/>
    <property type="match status" value="1"/>
</dbReference>
<feature type="transmembrane region" description="Helical" evidence="6">
    <location>
        <begin position="59"/>
        <end position="78"/>
    </location>
</feature>
<evidence type="ECO:0000313" key="7">
    <source>
        <dbReference type="EnsemblMetazoa" id="GAUT041801-PA"/>
    </source>
</evidence>
<dbReference type="STRING" id="7395.A0A1A9VMK9"/>
<evidence type="ECO:0000256" key="6">
    <source>
        <dbReference type="RuleBase" id="RU363053"/>
    </source>
</evidence>
<evidence type="ECO:0000256" key="1">
    <source>
        <dbReference type="ARBA" id="ARBA00004141"/>
    </source>
</evidence>
<keyword evidence="5 6" id="KW-0472">Membrane</keyword>
<protein>
    <recommendedName>
        <fullName evidence="9">Mpv17-like protein</fullName>
    </recommendedName>
</protein>
<name>A0A1A9VMK9_GLOAU</name>
<feature type="transmembrane region" description="Helical" evidence="6">
    <location>
        <begin position="161"/>
        <end position="178"/>
    </location>
</feature>
<dbReference type="PANTHER" id="PTHR11266">
    <property type="entry name" value="PEROXISOMAL MEMBRANE PROTEIN 2, PXMP2 MPV17"/>
    <property type="match status" value="1"/>
</dbReference>
<organism evidence="7 8">
    <name type="scientific">Glossina austeni</name>
    <name type="common">Savannah tsetse fly</name>
    <dbReference type="NCBI Taxonomy" id="7395"/>
    <lineage>
        <taxon>Eukaryota</taxon>
        <taxon>Metazoa</taxon>
        <taxon>Ecdysozoa</taxon>
        <taxon>Arthropoda</taxon>
        <taxon>Hexapoda</taxon>
        <taxon>Insecta</taxon>
        <taxon>Pterygota</taxon>
        <taxon>Neoptera</taxon>
        <taxon>Endopterygota</taxon>
        <taxon>Diptera</taxon>
        <taxon>Brachycera</taxon>
        <taxon>Muscomorpha</taxon>
        <taxon>Hippoboscoidea</taxon>
        <taxon>Glossinidae</taxon>
        <taxon>Glossina</taxon>
    </lineage>
</organism>
<evidence type="ECO:0000256" key="2">
    <source>
        <dbReference type="ARBA" id="ARBA00006824"/>
    </source>
</evidence>
<evidence type="ECO:0000256" key="3">
    <source>
        <dbReference type="ARBA" id="ARBA00022692"/>
    </source>
</evidence>